<dbReference type="AlphaFoldDB" id="A0A6J7NL58"/>
<dbReference type="Gene3D" id="3.30.360.10">
    <property type="entry name" value="Dihydrodipicolinate Reductase, domain 2"/>
    <property type="match status" value="1"/>
</dbReference>
<evidence type="ECO:0000256" key="1">
    <source>
        <dbReference type="ARBA" id="ARBA00023002"/>
    </source>
</evidence>
<dbReference type="SUPFAM" id="SSF55347">
    <property type="entry name" value="Glyceraldehyde-3-phosphate dehydrogenase-like, C-terminal domain"/>
    <property type="match status" value="1"/>
</dbReference>
<sequence>MGDPLRSGIIGAGFIGSVHAQAVRASGGIVAAVADVTPEAATAAAVRMGARAAAASAEELIESPDIDVVHICTPNHLHAVLALKAISAGKAVICEKPLATTVTDAEDVVVLARQKGVVTGVPFVYRYYQTVREARMRVQRGDVGALWVMHGSYLQDWLSSSADINWRVDAALGGSSRAFGDIGVHWCDVVEFVSGHRITRLSAQMKTAIASRQASEQVTTEDLATVQFETSQGAIGSLVVSQVSPGRKNRLWFSIEGAEQSIAFDQEQPETLWVGSRASASVVPRGITPMPSASPLLTPLPPGHPQGYQDCFNAFVGDVYAAVRGEAVDGLPAFGDGLRAARITRAVLDSAQQGQWVDVPEELPALAAPAI</sequence>
<evidence type="ECO:0000259" key="3">
    <source>
        <dbReference type="Pfam" id="PF22725"/>
    </source>
</evidence>
<evidence type="ECO:0000313" key="4">
    <source>
        <dbReference type="EMBL" id="CAB4928166.1"/>
    </source>
</evidence>
<keyword evidence="1" id="KW-0560">Oxidoreductase</keyword>
<dbReference type="EMBL" id="CAFBNF010000003">
    <property type="protein sequence ID" value="CAB4928166.1"/>
    <property type="molecule type" value="Genomic_DNA"/>
</dbReference>
<gene>
    <name evidence="4" type="ORF">UFOPK3773_00082</name>
    <name evidence="5" type="ORF">UFOPK3992_00062</name>
</gene>
<proteinExistence type="predicted"/>
<feature type="domain" description="GFO/IDH/MocA-like oxidoreductase" evidence="3">
    <location>
        <begin position="131"/>
        <end position="262"/>
    </location>
</feature>
<dbReference type="PANTHER" id="PTHR43818:SF11">
    <property type="entry name" value="BCDNA.GH03377"/>
    <property type="match status" value="1"/>
</dbReference>
<dbReference type="GO" id="GO:0016491">
    <property type="term" value="F:oxidoreductase activity"/>
    <property type="evidence" value="ECO:0007669"/>
    <property type="project" value="UniProtKB-KW"/>
</dbReference>
<evidence type="ECO:0000313" key="5">
    <source>
        <dbReference type="EMBL" id="CAB4991353.1"/>
    </source>
</evidence>
<protein>
    <submittedName>
        <fullName evidence="5">Unannotated protein</fullName>
    </submittedName>
</protein>
<dbReference type="InterPro" id="IPR055170">
    <property type="entry name" value="GFO_IDH_MocA-like_dom"/>
</dbReference>
<reference evidence="5" key="1">
    <citation type="submission" date="2020-05" db="EMBL/GenBank/DDBJ databases">
        <authorList>
            <person name="Chiriac C."/>
            <person name="Salcher M."/>
            <person name="Ghai R."/>
            <person name="Kavagutti S V."/>
        </authorList>
    </citation>
    <scope>NUCLEOTIDE SEQUENCE</scope>
</reference>
<dbReference type="PANTHER" id="PTHR43818">
    <property type="entry name" value="BCDNA.GH03377"/>
    <property type="match status" value="1"/>
</dbReference>
<dbReference type="Gene3D" id="3.40.50.720">
    <property type="entry name" value="NAD(P)-binding Rossmann-like Domain"/>
    <property type="match status" value="1"/>
</dbReference>
<dbReference type="Pfam" id="PF01408">
    <property type="entry name" value="GFO_IDH_MocA"/>
    <property type="match status" value="1"/>
</dbReference>
<name>A0A6J7NL58_9ZZZZ</name>
<dbReference type="Pfam" id="PF22725">
    <property type="entry name" value="GFO_IDH_MocA_C3"/>
    <property type="match status" value="1"/>
</dbReference>
<dbReference type="GO" id="GO:0000166">
    <property type="term" value="F:nucleotide binding"/>
    <property type="evidence" value="ECO:0007669"/>
    <property type="project" value="InterPro"/>
</dbReference>
<evidence type="ECO:0000259" key="2">
    <source>
        <dbReference type="Pfam" id="PF01408"/>
    </source>
</evidence>
<accession>A0A6J7NL58</accession>
<dbReference type="SUPFAM" id="SSF51735">
    <property type="entry name" value="NAD(P)-binding Rossmann-fold domains"/>
    <property type="match status" value="1"/>
</dbReference>
<organism evidence="5">
    <name type="scientific">freshwater metagenome</name>
    <dbReference type="NCBI Taxonomy" id="449393"/>
    <lineage>
        <taxon>unclassified sequences</taxon>
        <taxon>metagenomes</taxon>
        <taxon>ecological metagenomes</taxon>
    </lineage>
</organism>
<dbReference type="InterPro" id="IPR050463">
    <property type="entry name" value="Gfo/Idh/MocA_oxidrdct_glycsds"/>
</dbReference>
<dbReference type="InterPro" id="IPR000683">
    <property type="entry name" value="Gfo/Idh/MocA-like_OxRdtase_N"/>
</dbReference>
<feature type="domain" description="Gfo/Idh/MocA-like oxidoreductase N-terminal" evidence="2">
    <location>
        <begin position="6"/>
        <end position="121"/>
    </location>
</feature>
<dbReference type="InterPro" id="IPR036291">
    <property type="entry name" value="NAD(P)-bd_dom_sf"/>
</dbReference>
<dbReference type="EMBL" id="CAFBOZ010000005">
    <property type="protein sequence ID" value="CAB4991353.1"/>
    <property type="molecule type" value="Genomic_DNA"/>
</dbReference>